<evidence type="ECO:0000259" key="6">
    <source>
        <dbReference type="Pfam" id="PF21486"/>
    </source>
</evidence>
<evidence type="ECO:0000313" key="8">
    <source>
        <dbReference type="EMBL" id="OQE32361.1"/>
    </source>
</evidence>
<dbReference type="Pfam" id="PF11715">
    <property type="entry name" value="Beta-prop_Nup120_160"/>
    <property type="match status" value="1"/>
</dbReference>
<evidence type="ECO:0000256" key="4">
    <source>
        <dbReference type="SAM" id="MobiDB-lite"/>
    </source>
</evidence>
<feature type="domain" description="Nucleoporin Nup120 helical" evidence="6">
    <location>
        <begin position="643"/>
        <end position="771"/>
    </location>
</feature>
<feature type="region of interest" description="Disordered" evidence="4">
    <location>
        <begin position="1193"/>
        <end position="1268"/>
    </location>
</feature>
<name>A0A1V6U1J8_9EURO</name>
<dbReference type="EMBL" id="MLKD01000001">
    <property type="protein sequence ID" value="OQE32361.1"/>
    <property type="molecule type" value="Genomic_DNA"/>
</dbReference>
<keyword evidence="2" id="KW-0813">Transport</keyword>
<evidence type="ECO:0000313" key="9">
    <source>
        <dbReference type="Proteomes" id="UP000191285"/>
    </source>
</evidence>
<feature type="compositionally biased region" description="Acidic residues" evidence="4">
    <location>
        <begin position="1155"/>
        <end position="1164"/>
    </location>
</feature>
<keyword evidence="3" id="KW-0539">Nucleus</keyword>
<dbReference type="PANTHER" id="PTHR21286">
    <property type="entry name" value="NUCLEAR PORE COMPLEX PROTEIN NUP160"/>
    <property type="match status" value="1"/>
</dbReference>
<evidence type="ECO:0000259" key="5">
    <source>
        <dbReference type="Pfam" id="PF11715"/>
    </source>
</evidence>
<dbReference type="PANTHER" id="PTHR21286:SF0">
    <property type="entry name" value="NUCLEAR PORE COMPLEX PROTEIN NUP160"/>
    <property type="match status" value="1"/>
</dbReference>
<dbReference type="InterPro" id="IPR021717">
    <property type="entry name" value="Nucleoporin_Nup160"/>
</dbReference>
<comment type="caution">
    <text evidence="8">The sequence shown here is derived from an EMBL/GenBank/DDBJ whole genome shotgun (WGS) entry which is preliminary data.</text>
</comment>
<keyword evidence="9" id="KW-1185">Reference proteome</keyword>
<dbReference type="Pfam" id="PF21486">
    <property type="entry name" value="NUP120_helical"/>
    <property type="match status" value="1"/>
</dbReference>
<sequence length="1323" mass="149074">MAKIYKDTRVDLRPFSSATVANIQISTSESAVRRPRFSISSASNNDVPIAKDEDEFARRYLATQGSIYFRKRKTYPRTFLWRVVNDNKVLEIQCADLAKSGTEHFEFNVTLRLAFQEQILPSGVALADSEDHEVLNVFVITSSKQLHTLALRPEFFRRPGSVDENVADWCKTSLPAPLSFSYPHRLHASSPLELFISLDNGALLRLTRRAGDDGSHWTPLTFDERTWGASIRGLVKWNAPSSIKHNGRNLDLNAANAIATTTDETYVFAISLNHTLKIWNLATNKLAASQDLLGRTMDPDTVPYTLNPAETSFIRVFNAERAMDGGHRFYVVTYSPFEDGRFKFWAVKGGLTSELVIEDIYADNVFRPVDPDVTGNMFWSIADFQVKPVEEGRGMELWVLWRNHGLYQLYTLHFDLQTLPSDWSTNWVSTVYETHRQEPLPLPTLDDVVDPTERWLAYILHPNRYLPEVLETALAVYQEALKPLSATSSGVLKKDVALPERLCSTIASTVSLRKYADDELDYARFRMDTDAKWRQFCQVADDLNKRRFEPVSLAFDTYFDMPWLVLSDSCAVIRECSTTELLFHNSGSELSDESPKIVDRLRHRNVSSELGNLYDQASSLMKIASDFRKRFSAELDAACRAALDIELFNEPSSSITDRMDSFRERCEFADRISNKTFDGLVAALNEYFDAENLPTGVFNAIIDTLPLGFKGEDASLVSTYFGGRFAVSGALEAITQNRQILYDLLILITFVDSEIEQGARSSFDAPNLFSTIVDLLHEYEMMYWLGSNVRKSPDNIIASTGDQSMFSLKGNQSAKQSLRTVTILEDLFVSDIKPRPPVDRPQSYTLTLGIRDLLAWITRQGQVAYPNALTHIQCDLIARNNIDLAWDFLRFQPSTSWATYVKGRLYVAMSEFDTAAIFFRKAAYLLSHGKALGNLHEMSAALLDLVAVNYFYNGIPRYYQHILSIFEQARSFSHVADFAGLALQALDSQGWKEHDAEYNSMRTDLLSRLFHASLKTCQFDQAYSALARYQDLALQRSALSSLVSNILTVCGPGTAGLQQVLRFPVSLVPNIASHIDEILVTLSRKQGTFSSWLDVESKEVDGSPDYHRILQAYRIARNDYRGAAEIAYRNVQRLRQARDTPSSALTRRSKKEAEEAGVPEDDSESKELRHELLSLINLLASVDKSEAYILVETGPPTSATTKSQQHRRGSQADDDGNVFMEDVGSSTPTAFSGRRRSSASNASFTSTDRRGSLTSVGKHGHGSAKPVIETPQERVIVTLEHLRREYQSELDRVSRIERGDWEFGLLGDDEGEVFDNDETMVLS</sequence>
<dbReference type="InterPro" id="IPR056548">
    <property type="entry name" value="HEAT_Nup120"/>
</dbReference>
<evidence type="ECO:0008006" key="10">
    <source>
        <dbReference type="Google" id="ProtNLM"/>
    </source>
</evidence>
<dbReference type="OrthoDB" id="67716at2759"/>
<reference evidence="9" key="1">
    <citation type="journal article" date="2017" name="Nat. Microbiol.">
        <title>Global analysis of biosynthetic gene clusters reveals vast potential of secondary metabolite production in Penicillium species.</title>
        <authorList>
            <person name="Nielsen J.C."/>
            <person name="Grijseels S."/>
            <person name="Prigent S."/>
            <person name="Ji B."/>
            <person name="Dainat J."/>
            <person name="Nielsen K.F."/>
            <person name="Frisvad J.C."/>
            <person name="Workman M."/>
            <person name="Nielsen J."/>
        </authorList>
    </citation>
    <scope>NUCLEOTIDE SEQUENCE [LARGE SCALE GENOMIC DNA]</scope>
    <source>
        <strain evidence="9">IBT 24891</strain>
    </source>
</reference>
<feature type="domain" description="Nucleoporin Nup120/160 beta-propeller" evidence="5">
    <location>
        <begin position="77"/>
        <end position="580"/>
    </location>
</feature>
<evidence type="ECO:0000256" key="1">
    <source>
        <dbReference type="ARBA" id="ARBA00004123"/>
    </source>
</evidence>
<evidence type="ECO:0000256" key="2">
    <source>
        <dbReference type="ARBA" id="ARBA00022448"/>
    </source>
</evidence>
<evidence type="ECO:0000259" key="7">
    <source>
        <dbReference type="Pfam" id="PF23300"/>
    </source>
</evidence>
<gene>
    <name evidence="8" type="ORF">PENSTE_c001G05062</name>
</gene>
<organism evidence="8 9">
    <name type="scientific">Penicillium steckii</name>
    <dbReference type="NCBI Taxonomy" id="303698"/>
    <lineage>
        <taxon>Eukaryota</taxon>
        <taxon>Fungi</taxon>
        <taxon>Dikarya</taxon>
        <taxon>Ascomycota</taxon>
        <taxon>Pezizomycotina</taxon>
        <taxon>Eurotiomycetes</taxon>
        <taxon>Eurotiomycetidae</taxon>
        <taxon>Eurotiales</taxon>
        <taxon>Aspergillaceae</taxon>
        <taxon>Penicillium</taxon>
    </lineage>
</organism>
<evidence type="ECO:0000256" key="3">
    <source>
        <dbReference type="ARBA" id="ARBA00023242"/>
    </source>
</evidence>
<feature type="domain" description="Nucleoporin nup120-like HEAT repeat" evidence="7">
    <location>
        <begin position="872"/>
        <end position="1046"/>
    </location>
</feature>
<dbReference type="Proteomes" id="UP000191285">
    <property type="component" value="Unassembled WGS sequence"/>
</dbReference>
<proteinExistence type="predicted"/>
<dbReference type="InterPro" id="IPR059141">
    <property type="entry name" value="Beta-prop_Nup120_160"/>
</dbReference>
<feature type="region of interest" description="Disordered" evidence="4">
    <location>
        <begin position="1137"/>
        <end position="1166"/>
    </location>
</feature>
<dbReference type="InterPro" id="IPR048884">
    <property type="entry name" value="Nup120_helical"/>
</dbReference>
<dbReference type="STRING" id="303698.A0A1V6U1J8"/>
<dbReference type="GO" id="GO:0017056">
    <property type="term" value="F:structural constituent of nuclear pore"/>
    <property type="evidence" value="ECO:0007669"/>
    <property type="project" value="TreeGrafter"/>
</dbReference>
<dbReference type="Pfam" id="PF23300">
    <property type="entry name" value="HEAT_Nup120"/>
    <property type="match status" value="1"/>
</dbReference>
<dbReference type="GO" id="GO:0005643">
    <property type="term" value="C:nuclear pore"/>
    <property type="evidence" value="ECO:0007669"/>
    <property type="project" value="UniProtKB-ARBA"/>
</dbReference>
<comment type="subcellular location">
    <subcellularLocation>
        <location evidence="1">Nucleus</location>
    </subcellularLocation>
</comment>
<accession>A0A1V6U1J8</accession>
<protein>
    <recommendedName>
        <fullName evidence="10">Nucleoporin Nup120/160-domain-containing protein</fullName>
    </recommendedName>
</protein>